<feature type="region of interest" description="Disordered" evidence="1">
    <location>
        <begin position="38"/>
        <end position="99"/>
    </location>
</feature>
<evidence type="ECO:0000313" key="2">
    <source>
        <dbReference type="EMBL" id="GBM83495.1"/>
    </source>
</evidence>
<reference evidence="2 3" key="1">
    <citation type="journal article" date="2019" name="Sci. Rep.">
        <title>Orb-weaving spider Araneus ventricosus genome elucidates the spidroin gene catalogue.</title>
        <authorList>
            <person name="Kono N."/>
            <person name="Nakamura H."/>
            <person name="Ohtoshi R."/>
            <person name="Moran D.A.P."/>
            <person name="Shinohara A."/>
            <person name="Yoshida Y."/>
            <person name="Fujiwara M."/>
            <person name="Mori M."/>
            <person name="Tomita M."/>
            <person name="Arakawa K."/>
        </authorList>
    </citation>
    <scope>NUCLEOTIDE SEQUENCE [LARGE SCALE GENOMIC DNA]</scope>
</reference>
<feature type="region of interest" description="Disordered" evidence="1">
    <location>
        <begin position="1"/>
        <end position="24"/>
    </location>
</feature>
<sequence>MPFCRGVLPSMPRDVKPCSASKSQETNHTALLWIQAKLNDRPPRTTSGTPIYNRSSPPRPPSFAAVRPSSEMDPKSLTTITISPGKQTASYTASSHPQI</sequence>
<organism evidence="2 3">
    <name type="scientific">Araneus ventricosus</name>
    <name type="common">Orbweaver spider</name>
    <name type="synonym">Epeira ventricosa</name>
    <dbReference type="NCBI Taxonomy" id="182803"/>
    <lineage>
        <taxon>Eukaryota</taxon>
        <taxon>Metazoa</taxon>
        <taxon>Ecdysozoa</taxon>
        <taxon>Arthropoda</taxon>
        <taxon>Chelicerata</taxon>
        <taxon>Arachnida</taxon>
        <taxon>Araneae</taxon>
        <taxon>Araneomorphae</taxon>
        <taxon>Entelegynae</taxon>
        <taxon>Araneoidea</taxon>
        <taxon>Araneidae</taxon>
        <taxon>Araneus</taxon>
    </lineage>
</organism>
<feature type="compositionally biased region" description="Polar residues" evidence="1">
    <location>
        <begin position="44"/>
        <end position="53"/>
    </location>
</feature>
<evidence type="ECO:0000256" key="1">
    <source>
        <dbReference type="SAM" id="MobiDB-lite"/>
    </source>
</evidence>
<dbReference type="EMBL" id="BGPR01003085">
    <property type="protein sequence ID" value="GBM83495.1"/>
    <property type="molecule type" value="Genomic_DNA"/>
</dbReference>
<comment type="caution">
    <text evidence="2">The sequence shown here is derived from an EMBL/GenBank/DDBJ whole genome shotgun (WGS) entry which is preliminary data.</text>
</comment>
<protein>
    <submittedName>
        <fullName evidence="2">Uncharacterized protein</fullName>
    </submittedName>
</protein>
<gene>
    <name evidence="2" type="ORF">AVEN_199587_1</name>
</gene>
<evidence type="ECO:0000313" key="3">
    <source>
        <dbReference type="Proteomes" id="UP000499080"/>
    </source>
</evidence>
<dbReference type="Proteomes" id="UP000499080">
    <property type="component" value="Unassembled WGS sequence"/>
</dbReference>
<dbReference type="AlphaFoldDB" id="A0A4Y2J0T2"/>
<proteinExistence type="predicted"/>
<keyword evidence="3" id="KW-1185">Reference proteome</keyword>
<feature type="compositionally biased region" description="Polar residues" evidence="1">
    <location>
        <begin position="76"/>
        <end position="99"/>
    </location>
</feature>
<name>A0A4Y2J0T2_ARAVE</name>
<accession>A0A4Y2J0T2</accession>